<keyword evidence="4" id="KW-0472">Membrane</keyword>
<evidence type="ECO:0000259" key="8">
    <source>
        <dbReference type="PROSITE" id="PS51228"/>
    </source>
</evidence>
<keyword evidence="6" id="KW-0446">Lipid-binding</keyword>
<comment type="subcellular location">
    <subcellularLocation>
        <location evidence="1">Membrane</location>
        <topology evidence="1">Single-pass membrane protein</topology>
    </subcellularLocation>
</comment>
<dbReference type="EMBL" id="JAHRIO010000239">
    <property type="protein sequence ID" value="MEQ2157776.1"/>
    <property type="molecule type" value="Genomic_DNA"/>
</dbReference>
<dbReference type="Gene3D" id="1.20.80.10">
    <property type="match status" value="1"/>
</dbReference>
<reference evidence="9 10" key="1">
    <citation type="submission" date="2021-06" db="EMBL/GenBank/DDBJ databases">
        <authorList>
            <person name="Palmer J.M."/>
        </authorList>
    </citation>
    <scope>NUCLEOTIDE SEQUENCE [LARGE SCALE GENOMIC DNA]</scope>
    <source>
        <strain evidence="9 10">GA_2019</strain>
        <tissue evidence="9">Muscle</tissue>
    </source>
</reference>
<evidence type="ECO:0000256" key="5">
    <source>
        <dbReference type="ARBA" id="ARBA00023054"/>
    </source>
</evidence>
<evidence type="ECO:0000256" key="1">
    <source>
        <dbReference type="ARBA" id="ARBA00004167"/>
    </source>
</evidence>
<name>A0ABV0MF83_9TELE</name>
<protein>
    <submittedName>
        <fullName evidence="9">Acyl-CoA-binding domain-containing protein 5A</fullName>
    </submittedName>
</protein>
<evidence type="ECO:0000256" key="4">
    <source>
        <dbReference type="ARBA" id="ARBA00022989"/>
    </source>
</evidence>
<dbReference type="PANTHER" id="PTHR23310:SF6">
    <property type="entry name" value="ACYL-COA-BINDING DOMAIN-CONTAINING PROTEIN 5"/>
    <property type="match status" value="1"/>
</dbReference>
<evidence type="ECO:0000313" key="10">
    <source>
        <dbReference type="Proteomes" id="UP001476798"/>
    </source>
</evidence>
<keyword evidence="4" id="KW-1133">Transmembrane helix</keyword>
<dbReference type="PRINTS" id="PR00689">
    <property type="entry name" value="ACOABINDINGP"/>
</dbReference>
<gene>
    <name evidence="9" type="primary">ACBD5A</name>
    <name evidence="9" type="ORF">GOODEAATRI_005309</name>
</gene>
<comment type="caution">
    <text evidence="9">The sequence shown here is derived from an EMBL/GenBank/DDBJ whole genome shotgun (WGS) entry which is preliminary data.</text>
</comment>
<dbReference type="Pfam" id="PF00887">
    <property type="entry name" value="ACBP"/>
    <property type="match status" value="1"/>
</dbReference>
<accession>A0ABV0MF83</accession>
<proteinExistence type="predicted"/>
<keyword evidence="3" id="KW-0812">Transmembrane</keyword>
<dbReference type="InterPro" id="IPR000582">
    <property type="entry name" value="Acyl-CoA-binding_protein"/>
</dbReference>
<feature type="compositionally biased region" description="Acidic residues" evidence="7">
    <location>
        <begin position="11"/>
        <end position="21"/>
    </location>
</feature>
<evidence type="ECO:0000256" key="2">
    <source>
        <dbReference type="ARBA" id="ARBA00022448"/>
    </source>
</evidence>
<feature type="domain" description="ACB" evidence="8">
    <location>
        <begin position="23"/>
        <end position="116"/>
    </location>
</feature>
<dbReference type="SUPFAM" id="SSF47027">
    <property type="entry name" value="Acyl-CoA binding protein"/>
    <property type="match status" value="1"/>
</dbReference>
<dbReference type="PANTHER" id="PTHR23310">
    <property type="entry name" value="ACYL-COA-BINDING PROTEIN, ACBP"/>
    <property type="match status" value="1"/>
</dbReference>
<dbReference type="InterPro" id="IPR035984">
    <property type="entry name" value="Acyl-CoA-binding_sf"/>
</dbReference>
<dbReference type="Proteomes" id="UP001476798">
    <property type="component" value="Unassembled WGS sequence"/>
</dbReference>
<dbReference type="PROSITE" id="PS51228">
    <property type="entry name" value="ACB_2"/>
    <property type="match status" value="1"/>
</dbReference>
<organism evidence="9 10">
    <name type="scientific">Goodea atripinnis</name>
    <dbReference type="NCBI Taxonomy" id="208336"/>
    <lineage>
        <taxon>Eukaryota</taxon>
        <taxon>Metazoa</taxon>
        <taxon>Chordata</taxon>
        <taxon>Craniata</taxon>
        <taxon>Vertebrata</taxon>
        <taxon>Euteleostomi</taxon>
        <taxon>Actinopterygii</taxon>
        <taxon>Neopterygii</taxon>
        <taxon>Teleostei</taxon>
        <taxon>Neoteleostei</taxon>
        <taxon>Acanthomorphata</taxon>
        <taxon>Ovalentaria</taxon>
        <taxon>Atherinomorphae</taxon>
        <taxon>Cyprinodontiformes</taxon>
        <taxon>Goodeidae</taxon>
        <taxon>Goodea</taxon>
    </lineage>
</organism>
<evidence type="ECO:0000256" key="3">
    <source>
        <dbReference type="ARBA" id="ARBA00022692"/>
    </source>
</evidence>
<evidence type="ECO:0000256" key="7">
    <source>
        <dbReference type="SAM" id="MobiDB-lite"/>
    </source>
</evidence>
<evidence type="ECO:0000256" key="6">
    <source>
        <dbReference type="ARBA" id="ARBA00023121"/>
    </source>
</evidence>
<dbReference type="InterPro" id="IPR014352">
    <property type="entry name" value="FERM/acyl-CoA-bd_prot_sf"/>
</dbReference>
<keyword evidence="5" id="KW-0175">Coiled coil</keyword>
<sequence length="131" mass="14995">MSSLCGLSMAQEEEEEEEDEHSLETKFAAAVKVIRSLPEEGPFQPSDDMMMMFCSYYKQATIGPCHIPRPTGFWDSRGKAKWDAWSSLGNMTKEEAMKNYVEHIQLVSCFLRKWKGTVECSCFRSYINVCA</sequence>
<keyword evidence="10" id="KW-1185">Reference proteome</keyword>
<feature type="region of interest" description="Disordered" evidence="7">
    <location>
        <begin position="1"/>
        <end position="23"/>
    </location>
</feature>
<keyword evidence="2" id="KW-0813">Transport</keyword>
<evidence type="ECO:0000313" key="9">
    <source>
        <dbReference type="EMBL" id="MEQ2157776.1"/>
    </source>
</evidence>